<dbReference type="InterPro" id="IPR036864">
    <property type="entry name" value="Zn2-C6_fun-type_DNA-bd_sf"/>
</dbReference>
<dbReference type="AlphaFoldDB" id="A0AAV9MXR2"/>
<accession>A0AAV9MXR2</accession>
<dbReference type="EMBL" id="JAVRRD010000039">
    <property type="protein sequence ID" value="KAK5045133.1"/>
    <property type="molecule type" value="Genomic_DNA"/>
</dbReference>
<dbReference type="RefSeq" id="XP_064700769.1">
    <property type="nucleotide sequence ID" value="XM_064853006.1"/>
</dbReference>
<evidence type="ECO:0000313" key="9">
    <source>
        <dbReference type="Proteomes" id="UP001358417"/>
    </source>
</evidence>
<evidence type="ECO:0000256" key="3">
    <source>
        <dbReference type="ARBA" id="ARBA00023125"/>
    </source>
</evidence>
<dbReference type="GO" id="GO:0006351">
    <property type="term" value="P:DNA-templated transcription"/>
    <property type="evidence" value="ECO:0007669"/>
    <property type="project" value="InterPro"/>
</dbReference>
<dbReference type="CDD" id="cd00067">
    <property type="entry name" value="GAL4"/>
    <property type="match status" value="1"/>
</dbReference>
<dbReference type="Pfam" id="PF04082">
    <property type="entry name" value="Fungal_trans"/>
    <property type="match status" value="1"/>
</dbReference>
<evidence type="ECO:0000256" key="2">
    <source>
        <dbReference type="ARBA" id="ARBA00023015"/>
    </source>
</evidence>
<dbReference type="GO" id="GO:0008270">
    <property type="term" value="F:zinc ion binding"/>
    <property type="evidence" value="ECO:0007669"/>
    <property type="project" value="InterPro"/>
</dbReference>
<gene>
    <name evidence="8" type="ORF">LTR84_009466</name>
</gene>
<keyword evidence="3" id="KW-0238">DNA-binding</keyword>
<dbReference type="PANTHER" id="PTHR46910:SF8">
    <property type="entry name" value="ZN(II)2CYS6 TRANSCRIPTION FACTOR (EUROFUNG)"/>
    <property type="match status" value="1"/>
</dbReference>
<keyword evidence="9" id="KW-1185">Reference proteome</keyword>
<keyword evidence="5" id="KW-0539">Nucleus</keyword>
<dbReference type="SMART" id="SM00906">
    <property type="entry name" value="Fungal_trans"/>
    <property type="match status" value="1"/>
</dbReference>
<dbReference type="PANTHER" id="PTHR46910">
    <property type="entry name" value="TRANSCRIPTION FACTOR PDR1"/>
    <property type="match status" value="1"/>
</dbReference>
<keyword evidence="2" id="KW-0805">Transcription regulation</keyword>
<organism evidence="8 9">
    <name type="scientific">Exophiala bonariae</name>
    <dbReference type="NCBI Taxonomy" id="1690606"/>
    <lineage>
        <taxon>Eukaryota</taxon>
        <taxon>Fungi</taxon>
        <taxon>Dikarya</taxon>
        <taxon>Ascomycota</taxon>
        <taxon>Pezizomycotina</taxon>
        <taxon>Eurotiomycetes</taxon>
        <taxon>Chaetothyriomycetidae</taxon>
        <taxon>Chaetothyriales</taxon>
        <taxon>Herpotrichiellaceae</taxon>
        <taxon>Exophiala</taxon>
    </lineage>
</organism>
<evidence type="ECO:0000259" key="7">
    <source>
        <dbReference type="PROSITE" id="PS50048"/>
    </source>
</evidence>
<dbReference type="GO" id="GO:0003677">
    <property type="term" value="F:DNA binding"/>
    <property type="evidence" value="ECO:0007669"/>
    <property type="project" value="UniProtKB-KW"/>
</dbReference>
<dbReference type="SUPFAM" id="SSF57701">
    <property type="entry name" value="Zn2/Cys6 DNA-binding domain"/>
    <property type="match status" value="1"/>
</dbReference>
<feature type="domain" description="Zn(2)-C6 fungal-type" evidence="7">
    <location>
        <begin position="13"/>
        <end position="42"/>
    </location>
</feature>
<dbReference type="SMART" id="SM00066">
    <property type="entry name" value="GAL4"/>
    <property type="match status" value="1"/>
</dbReference>
<keyword evidence="1" id="KW-0479">Metal-binding</keyword>
<dbReference type="GeneID" id="89977625"/>
<dbReference type="GO" id="GO:0000981">
    <property type="term" value="F:DNA-binding transcription factor activity, RNA polymerase II-specific"/>
    <property type="evidence" value="ECO:0007669"/>
    <property type="project" value="InterPro"/>
</dbReference>
<protein>
    <recommendedName>
        <fullName evidence="7">Zn(2)-C6 fungal-type domain-containing protein</fullName>
    </recommendedName>
</protein>
<evidence type="ECO:0000256" key="5">
    <source>
        <dbReference type="ARBA" id="ARBA00023242"/>
    </source>
</evidence>
<evidence type="ECO:0000256" key="6">
    <source>
        <dbReference type="SAM" id="MobiDB-lite"/>
    </source>
</evidence>
<evidence type="ECO:0000256" key="4">
    <source>
        <dbReference type="ARBA" id="ARBA00023163"/>
    </source>
</evidence>
<dbReference type="CDD" id="cd12148">
    <property type="entry name" value="fungal_TF_MHR"/>
    <property type="match status" value="1"/>
</dbReference>
<dbReference type="Pfam" id="PF00172">
    <property type="entry name" value="Zn_clus"/>
    <property type="match status" value="1"/>
</dbReference>
<dbReference type="PROSITE" id="PS50048">
    <property type="entry name" value="ZN2_CY6_FUNGAL_2"/>
    <property type="match status" value="1"/>
</dbReference>
<dbReference type="InterPro" id="IPR001138">
    <property type="entry name" value="Zn2Cys6_DnaBD"/>
</dbReference>
<feature type="region of interest" description="Disordered" evidence="6">
    <location>
        <begin position="103"/>
        <end position="129"/>
    </location>
</feature>
<keyword evidence="4" id="KW-0804">Transcription</keyword>
<dbReference type="InterPro" id="IPR050987">
    <property type="entry name" value="AtrR-like"/>
</dbReference>
<name>A0AAV9MXR2_9EURO</name>
<dbReference type="Gene3D" id="4.10.240.10">
    <property type="entry name" value="Zn(2)-C6 fungal-type DNA-binding domain"/>
    <property type="match status" value="1"/>
</dbReference>
<evidence type="ECO:0000313" key="8">
    <source>
        <dbReference type="EMBL" id="KAK5045133.1"/>
    </source>
</evidence>
<reference evidence="8 9" key="1">
    <citation type="submission" date="2023-08" db="EMBL/GenBank/DDBJ databases">
        <title>Black Yeasts Isolated from many extreme environments.</title>
        <authorList>
            <person name="Coleine C."/>
            <person name="Stajich J.E."/>
            <person name="Selbmann L."/>
        </authorList>
    </citation>
    <scope>NUCLEOTIDE SEQUENCE [LARGE SCALE GENOMIC DNA]</scope>
    <source>
        <strain evidence="8 9">CCFEE 5792</strain>
    </source>
</reference>
<dbReference type="Proteomes" id="UP001358417">
    <property type="component" value="Unassembled WGS sequence"/>
</dbReference>
<dbReference type="InterPro" id="IPR007219">
    <property type="entry name" value="XnlR_reg_dom"/>
</dbReference>
<evidence type="ECO:0000256" key="1">
    <source>
        <dbReference type="ARBA" id="ARBA00022723"/>
    </source>
</evidence>
<proteinExistence type="predicted"/>
<sequence>MPDPRPPTRVSVACDRCRRNKQRCDTAEPCGKCIQAAVPCTKSDLPPPHKKARTLSRAQSHEANATAVRSCASPLTSGPSLNRQLSEFDLQPPRDASFAQAFHRQSASGAINDHQDRSSRYSPIAVEQGRSPVRAEKSVLADLGGSESAVDITKKILGYGTSPLATDRATFAIPGGGPNRSLSSISTSRTLLPVSQIVGVDLPERTLCDALIDAYFYSVHWFSLVVYEPKFRQTYSRVVENGFAEPSDRPFLLLLLMVLVMGCWYGPGLGHDGIAPATELADLRNTYLRVIRSSLMDLMDDDCLEFVQLCILLGSYWLYWGRPKSSFSILGAATKSSQAIGLHRDPDKRVSLADAEERKRIWWTIYTWDRFATIIYGRPLGINDKDCNVAMPTSFPEDINFTLPDEKTPVSLSPYQIQLNRVYQIASPLLENIYGIRFSTDPSLRSEMPAMITRIDQMMRDWQEKLPVDLNLEKKGDIGLTTPIEAKLHRLQALALQLTYDNLMIVIHRPLLADQRHKRSTGGNQNAIHAQSSTLNTSTHRNSFQQCLNSALRISRIQQCNRNLLALARRTHLVSFIGMNLFTSSVVMFICALSDTLSDLAQEAKRGITRNLKMLKLLSGDGSLSMQCSKILEDLVQIIVDKEKEEMLRSHPTEDEVALFVPTRRSSAVEGHGVNFGNQDVAAMSWATTHPQQKEVTGTDETAPSGGFQLQRTIASLQKGISLHFCQGLY</sequence>
<dbReference type="PROSITE" id="PS00463">
    <property type="entry name" value="ZN2_CY6_FUNGAL_1"/>
    <property type="match status" value="1"/>
</dbReference>
<comment type="caution">
    <text evidence="8">The sequence shown here is derived from an EMBL/GenBank/DDBJ whole genome shotgun (WGS) entry which is preliminary data.</text>
</comment>